<evidence type="ECO:0000256" key="7">
    <source>
        <dbReference type="RuleBase" id="RU363032"/>
    </source>
</evidence>
<comment type="similarity">
    <text evidence="7">Belongs to the binding-protein-dependent transport system permease family.</text>
</comment>
<dbReference type="GO" id="GO:0005886">
    <property type="term" value="C:plasma membrane"/>
    <property type="evidence" value="ECO:0007669"/>
    <property type="project" value="UniProtKB-SubCell"/>
</dbReference>
<dbReference type="Proteomes" id="UP000309133">
    <property type="component" value="Unassembled WGS sequence"/>
</dbReference>
<feature type="domain" description="ABC transmembrane type-1" evidence="8">
    <location>
        <begin position="95"/>
        <end position="303"/>
    </location>
</feature>
<dbReference type="GO" id="GO:0055085">
    <property type="term" value="P:transmembrane transport"/>
    <property type="evidence" value="ECO:0007669"/>
    <property type="project" value="InterPro"/>
</dbReference>
<comment type="subcellular location">
    <subcellularLocation>
        <location evidence="1 7">Cell membrane</location>
        <topology evidence="1 7">Multi-pass membrane protein</topology>
    </subcellularLocation>
</comment>
<organism evidence="9 10">
    <name type="scientific">Naasia lichenicola</name>
    <dbReference type="NCBI Taxonomy" id="2565933"/>
    <lineage>
        <taxon>Bacteria</taxon>
        <taxon>Bacillati</taxon>
        <taxon>Actinomycetota</taxon>
        <taxon>Actinomycetes</taxon>
        <taxon>Micrococcales</taxon>
        <taxon>Microbacteriaceae</taxon>
        <taxon>Naasia</taxon>
    </lineage>
</organism>
<keyword evidence="10" id="KW-1185">Reference proteome</keyword>
<feature type="transmembrane region" description="Helical" evidence="7">
    <location>
        <begin position="280"/>
        <end position="306"/>
    </location>
</feature>
<proteinExistence type="inferred from homology"/>
<evidence type="ECO:0000313" key="9">
    <source>
        <dbReference type="EMBL" id="THG29397.1"/>
    </source>
</evidence>
<dbReference type="CDD" id="cd06261">
    <property type="entry name" value="TM_PBP2"/>
    <property type="match status" value="1"/>
</dbReference>
<evidence type="ECO:0000256" key="5">
    <source>
        <dbReference type="ARBA" id="ARBA00022989"/>
    </source>
</evidence>
<evidence type="ECO:0000313" key="10">
    <source>
        <dbReference type="Proteomes" id="UP000309133"/>
    </source>
</evidence>
<keyword evidence="3" id="KW-1003">Cell membrane</keyword>
<dbReference type="InterPro" id="IPR035906">
    <property type="entry name" value="MetI-like_sf"/>
</dbReference>
<gene>
    <name evidence="9" type="ORF">E6C64_11850</name>
</gene>
<dbReference type="OrthoDB" id="9778910at2"/>
<protein>
    <submittedName>
        <fullName evidence="9">ABC transporter permease</fullName>
    </submittedName>
</protein>
<evidence type="ECO:0000256" key="6">
    <source>
        <dbReference type="ARBA" id="ARBA00023136"/>
    </source>
</evidence>
<dbReference type="PANTHER" id="PTHR43163:SF6">
    <property type="entry name" value="DIPEPTIDE TRANSPORT SYSTEM PERMEASE PROTEIN DPPB-RELATED"/>
    <property type="match status" value="1"/>
</dbReference>
<name>A0A4V3WST7_9MICO</name>
<dbReference type="AlphaFoldDB" id="A0A4V3WST7"/>
<keyword evidence="4 7" id="KW-0812">Transmembrane</keyword>
<reference evidence="9 10" key="1">
    <citation type="submission" date="2019-04" db="EMBL/GenBank/DDBJ databases">
        <authorList>
            <person name="Jiang L."/>
        </authorList>
    </citation>
    <scope>NUCLEOTIDE SEQUENCE [LARGE SCALE GENOMIC DNA]</scope>
    <source>
        <strain evidence="9 10">YIM 131853</strain>
    </source>
</reference>
<feature type="transmembrane region" description="Helical" evidence="7">
    <location>
        <begin position="176"/>
        <end position="199"/>
    </location>
</feature>
<dbReference type="InterPro" id="IPR000515">
    <property type="entry name" value="MetI-like"/>
</dbReference>
<feature type="transmembrane region" description="Helical" evidence="7">
    <location>
        <begin position="238"/>
        <end position="260"/>
    </location>
</feature>
<sequence length="313" mass="32944">MLRFILRRLLAGVILLLVVSSVAYLLLYLGAGDIGRQILGVTATQEAVDAKNTALGLDQPLIPRFLGWLGAAFTGNFGTSWFTSQPVVAAITSRLAVTLSLVIGTTIITAVVGTALGVWAARKRGAADRLVQIVSVLGFAIPGFLIAIFLVNVFALNLKLFKPTGFVQLSVSFPGWLSTVTLPIIALSIGAIASIAAQVRGSVIDTMRQDWVRTLRSRGLSENRVLYRHVLRNAGGPALAVLAVQFVGLLGGAIIVEQIFAIPGLGPIATNSTAQGDIPLVMGLVVVTAAIVVVVNIVIEILHGFLNPKARIS</sequence>
<dbReference type="Pfam" id="PF19300">
    <property type="entry name" value="BPD_transp_1_N"/>
    <property type="match status" value="1"/>
</dbReference>
<evidence type="ECO:0000256" key="4">
    <source>
        <dbReference type="ARBA" id="ARBA00022692"/>
    </source>
</evidence>
<keyword evidence="6 7" id="KW-0472">Membrane</keyword>
<comment type="caution">
    <text evidence="9">The sequence shown here is derived from an EMBL/GenBank/DDBJ whole genome shotgun (WGS) entry which is preliminary data.</text>
</comment>
<dbReference type="Pfam" id="PF00528">
    <property type="entry name" value="BPD_transp_1"/>
    <property type="match status" value="1"/>
</dbReference>
<dbReference type="InterPro" id="IPR045621">
    <property type="entry name" value="BPD_transp_1_N"/>
</dbReference>
<dbReference type="SUPFAM" id="SSF161098">
    <property type="entry name" value="MetI-like"/>
    <property type="match status" value="1"/>
</dbReference>
<dbReference type="RefSeq" id="WP_136427727.1">
    <property type="nucleotide sequence ID" value="NZ_SSSM01000005.1"/>
</dbReference>
<dbReference type="PROSITE" id="PS50928">
    <property type="entry name" value="ABC_TM1"/>
    <property type="match status" value="1"/>
</dbReference>
<dbReference type="PANTHER" id="PTHR43163">
    <property type="entry name" value="DIPEPTIDE TRANSPORT SYSTEM PERMEASE PROTEIN DPPB-RELATED"/>
    <property type="match status" value="1"/>
</dbReference>
<evidence type="ECO:0000256" key="3">
    <source>
        <dbReference type="ARBA" id="ARBA00022475"/>
    </source>
</evidence>
<evidence type="ECO:0000256" key="2">
    <source>
        <dbReference type="ARBA" id="ARBA00022448"/>
    </source>
</evidence>
<dbReference type="EMBL" id="SSSM01000005">
    <property type="protein sequence ID" value="THG29397.1"/>
    <property type="molecule type" value="Genomic_DNA"/>
</dbReference>
<keyword evidence="2 7" id="KW-0813">Transport</keyword>
<feature type="transmembrane region" description="Helical" evidence="7">
    <location>
        <begin position="133"/>
        <end position="156"/>
    </location>
</feature>
<evidence type="ECO:0000259" key="8">
    <source>
        <dbReference type="PROSITE" id="PS50928"/>
    </source>
</evidence>
<accession>A0A4V3WST7</accession>
<feature type="transmembrane region" description="Helical" evidence="7">
    <location>
        <begin position="95"/>
        <end position="121"/>
    </location>
</feature>
<dbReference type="Gene3D" id="1.10.3720.10">
    <property type="entry name" value="MetI-like"/>
    <property type="match status" value="1"/>
</dbReference>
<keyword evidence="5 7" id="KW-1133">Transmembrane helix</keyword>
<evidence type="ECO:0000256" key="1">
    <source>
        <dbReference type="ARBA" id="ARBA00004651"/>
    </source>
</evidence>
<feature type="transmembrane region" description="Helical" evidence="7">
    <location>
        <begin position="9"/>
        <end position="31"/>
    </location>
</feature>